<feature type="transmembrane region" description="Helical" evidence="7">
    <location>
        <begin position="219"/>
        <end position="244"/>
    </location>
</feature>
<evidence type="ECO:0000256" key="7">
    <source>
        <dbReference type="SAM" id="Phobius"/>
    </source>
</evidence>
<dbReference type="InterPro" id="IPR036259">
    <property type="entry name" value="MFS_trans_sf"/>
</dbReference>
<feature type="transmembrane region" description="Helical" evidence="7">
    <location>
        <begin position="284"/>
        <end position="303"/>
    </location>
</feature>
<feature type="transmembrane region" description="Helical" evidence="7">
    <location>
        <begin position="48"/>
        <end position="69"/>
    </location>
</feature>
<sequence length="407" mass="42632">MNPYRTVLHNRRLSFLLLGDFVSKLGDGMLLVALPLLALRIHEPLNEALVVSLVLAAPSLISLPLGIRVGLSRSRPDPKRVIAADCVLRALVFTGLGVLAAQDALSLWPLFIALLLGSALRAISGASRRVLATGMAGEQDRLAVNSVLGTNDSTSLYILGPSLAGVLVLWTGPWLPLLLDGLSFLVLAAALIGVPAAHRDGAAAEQPRSGWQILRRTAGLWPLFSVAFAFNMLWGPVEVILPLFVQEDLGANEATYGFMMTALGVGAVAGSLGTAYLRKFPPGRVLTVLVVCWGLSLGLIAAAPEPVVAGFAIAIGGLVWAPFVPVMYTLLQDRLAQDDQQPVLTFWSAGYNTAGPVGVLCAAPLVALAGTRGGMFVSAALTIALVVPAVVAERRLGVRGEPVRAGV</sequence>
<organism evidence="8 9">
    <name type="scientific">Streptomyces johnsoniae</name>
    <dbReference type="NCBI Taxonomy" id="3075532"/>
    <lineage>
        <taxon>Bacteria</taxon>
        <taxon>Bacillati</taxon>
        <taxon>Actinomycetota</taxon>
        <taxon>Actinomycetes</taxon>
        <taxon>Kitasatosporales</taxon>
        <taxon>Streptomycetaceae</taxon>
        <taxon>Streptomyces</taxon>
    </lineage>
</organism>
<gene>
    <name evidence="8" type="ORF">RM779_18200</name>
</gene>
<feature type="transmembrane region" description="Helical" evidence="7">
    <location>
        <begin position="256"/>
        <end position="277"/>
    </location>
</feature>
<evidence type="ECO:0000256" key="2">
    <source>
        <dbReference type="ARBA" id="ARBA00022448"/>
    </source>
</evidence>
<evidence type="ECO:0000256" key="3">
    <source>
        <dbReference type="ARBA" id="ARBA00022475"/>
    </source>
</evidence>
<evidence type="ECO:0000256" key="4">
    <source>
        <dbReference type="ARBA" id="ARBA00022692"/>
    </source>
</evidence>
<name>A0ABU2S6C4_9ACTN</name>
<keyword evidence="9" id="KW-1185">Reference proteome</keyword>
<evidence type="ECO:0000256" key="6">
    <source>
        <dbReference type="ARBA" id="ARBA00023136"/>
    </source>
</evidence>
<reference evidence="9" key="1">
    <citation type="submission" date="2023-07" db="EMBL/GenBank/DDBJ databases">
        <title>30 novel species of actinomycetes from the DSMZ collection.</title>
        <authorList>
            <person name="Nouioui I."/>
        </authorList>
    </citation>
    <scope>NUCLEOTIDE SEQUENCE [LARGE SCALE GENOMIC DNA]</scope>
    <source>
        <strain evidence="9">DSM 41886</strain>
    </source>
</reference>
<dbReference type="Pfam" id="PF05977">
    <property type="entry name" value="MFS_3"/>
    <property type="match status" value="1"/>
</dbReference>
<feature type="transmembrane region" description="Helical" evidence="7">
    <location>
        <begin position="81"/>
        <end position="101"/>
    </location>
</feature>
<accession>A0ABU2S6C4</accession>
<dbReference type="CDD" id="cd06173">
    <property type="entry name" value="MFS_MefA_like"/>
    <property type="match status" value="1"/>
</dbReference>
<feature type="transmembrane region" description="Helical" evidence="7">
    <location>
        <begin position="21"/>
        <end position="42"/>
    </location>
</feature>
<evidence type="ECO:0000313" key="8">
    <source>
        <dbReference type="EMBL" id="MDT0444518.1"/>
    </source>
</evidence>
<dbReference type="PANTHER" id="PTHR23513">
    <property type="entry name" value="INTEGRAL MEMBRANE EFFLUX PROTEIN-RELATED"/>
    <property type="match status" value="1"/>
</dbReference>
<dbReference type="Proteomes" id="UP001183615">
    <property type="component" value="Unassembled WGS sequence"/>
</dbReference>
<dbReference type="Gene3D" id="1.20.1250.20">
    <property type="entry name" value="MFS general substrate transporter like domains"/>
    <property type="match status" value="2"/>
</dbReference>
<keyword evidence="6 7" id="KW-0472">Membrane</keyword>
<evidence type="ECO:0000256" key="5">
    <source>
        <dbReference type="ARBA" id="ARBA00022989"/>
    </source>
</evidence>
<feature type="transmembrane region" description="Helical" evidence="7">
    <location>
        <begin position="181"/>
        <end position="198"/>
    </location>
</feature>
<dbReference type="InterPro" id="IPR010290">
    <property type="entry name" value="TM_effector"/>
</dbReference>
<evidence type="ECO:0000256" key="1">
    <source>
        <dbReference type="ARBA" id="ARBA00004651"/>
    </source>
</evidence>
<protein>
    <submittedName>
        <fullName evidence="8">MFS transporter</fullName>
    </submittedName>
</protein>
<comment type="caution">
    <text evidence="8">The sequence shown here is derived from an EMBL/GenBank/DDBJ whole genome shotgun (WGS) entry which is preliminary data.</text>
</comment>
<dbReference type="SUPFAM" id="SSF103473">
    <property type="entry name" value="MFS general substrate transporter"/>
    <property type="match status" value="1"/>
</dbReference>
<dbReference type="PANTHER" id="PTHR23513:SF6">
    <property type="entry name" value="MAJOR FACILITATOR SUPERFAMILY ASSOCIATED DOMAIN-CONTAINING PROTEIN"/>
    <property type="match status" value="1"/>
</dbReference>
<comment type="subcellular location">
    <subcellularLocation>
        <location evidence="1">Cell membrane</location>
        <topology evidence="1">Multi-pass membrane protein</topology>
    </subcellularLocation>
</comment>
<feature type="transmembrane region" description="Helical" evidence="7">
    <location>
        <begin position="309"/>
        <end position="331"/>
    </location>
</feature>
<keyword evidence="4 7" id="KW-0812">Transmembrane</keyword>
<evidence type="ECO:0000313" key="9">
    <source>
        <dbReference type="Proteomes" id="UP001183615"/>
    </source>
</evidence>
<feature type="transmembrane region" description="Helical" evidence="7">
    <location>
        <begin position="343"/>
        <end position="367"/>
    </location>
</feature>
<proteinExistence type="predicted"/>
<keyword evidence="5 7" id="KW-1133">Transmembrane helix</keyword>
<dbReference type="EMBL" id="JAVREV010000009">
    <property type="protein sequence ID" value="MDT0444518.1"/>
    <property type="molecule type" value="Genomic_DNA"/>
</dbReference>
<dbReference type="RefSeq" id="WP_311618770.1">
    <property type="nucleotide sequence ID" value="NZ_JAVREV010000009.1"/>
</dbReference>
<feature type="transmembrane region" description="Helical" evidence="7">
    <location>
        <begin position="373"/>
        <end position="392"/>
    </location>
</feature>
<keyword evidence="3" id="KW-1003">Cell membrane</keyword>
<keyword evidence="2" id="KW-0813">Transport</keyword>